<dbReference type="Gene3D" id="1.10.10.10">
    <property type="entry name" value="Winged helix-like DNA-binding domain superfamily/Winged helix DNA-binding domain"/>
    <property type="match status" value="1"/>
</dbReference>
<comment type="caution">
    <text evidence="5">The sequence shown here is derived from an EMBL/GenBank/DDBJ whole genome shotgun (WGS) entry which is preliminary data.</text>
</comment>
<dbReference type="GO" id="GO:0008168">
    <property type="term" value="F:methyltransferase activity"/>
    <property type="evidence" value="ECO:0007669"/>
    <property type="project" value="UniProtKB-KW"/>
</dbReference>
<keyword evidence="3" id="KW-0949">S-adenosyl-L-methionine</keyword>
<dbReference type="Proteomes" id="UP000298327">
    <property type="component" value="Unassembled WGS sequence"/>
</dbReference>
<dbReference type="PANTHER" id="PTHR43712">
    <property type="entry name" value="PUTATIVE (AFU_ORTHOLOGUE AFUA_4G14580)-RELATED"/>
    <property type="match status" value="1"/>
</dbReference>
<proteinExistence type="predicted"/>
<evidence type="ECO:0000256" key="1">
    <source>
        <dbReference type="ARBA" id="ARBA00022603"/>
    </source>
</evidence>
<organism evidence="5 6">
    <name type="scientific">Dentipellis fragilis</name>
    <dbReference type="NCBI Taxonomy" id="205917"/>
    <lineage>
        <taxon>Eukaryota</taxon>
        <taxon>Fungi</taxon>
        <taxon>Dikarya</taxon>
        <taxon>Basidiomycota</taxon>
        <taxon>Agaricomycotina</taxon>
        <taxon>Agaricomycetes</taxon>
        <taxon>Russulales</taxon>
        <taxon>Hericiaceae</taxon>
        <taxon>Dentipellis</taxon>
    </lineage>
</organism>
<evidence type="ECO:0000313" key="5">
    <source>
        <dbReference type="EMBL" id="TFY57554.1"/>
    </source>
</evidence>
<dbReference type="PANTHER" id="PTHR43712:SF2">
    <property type="entry name" value="O-METHYLTRANSFERASE CICE"/>
    <property type="match status" value="1"/>
</dbReference>
<keyword evidence="1" id="KW-0489">Methyltransferase</keyword>
<evidence type="ECO:0000256" key="2">
    <source>
        <dbReference type="ARBA" id="ARBA00022679"/>
    </source>
</evidence>
<name>A0A4Y9Y4Y5_9AGAM</name>
<dbReference type="AlphaFoldDB" id="A0A4Y9Y4Y5"/>
<accession>A0A4Y9Y4Y5</accession>
<evidence type="ECO:0000313" key="6">
    <source>
        <dbReference type="Proteomes" id="UP000298327"/>
    </source>
</evidence>
<sequence>MEEEVMNLNISLCFMSPTEIPWLRKVSASSITYLSRLVSGTQDGRTVTKYGDAWILVRAACTHVKACPLESHGGRHEFERPAPLLAIADSLPPPAVSPVVVGMTLAVLRALHAIIGDALEDIDAVYSTAASSRSSSCTLPKEPDVDILPPSPASSTQPKSSARRAGTPPLLSNHSPTPAATLSVSAPSKRIIDFPSLDDPVDPADDADAEAERLRSNPAVANAISRIVAACGQLSITVRSPFLVLCDAGMGYHLPSALRFFEAAHIPELLRPAGPEGLHVSVISAALGVDAEVEGRIAHILRLLATHHLLIERKPNVFALNRISAMLDTGKAYADVARAPEKKYESTDGVAAFSALK</sequence>
<dbReference type="InterPro" id="IPR036390">
    <property type="entry name" value="WH_DNA-bd_sf"/>
</dbReference>
<keyword evidence="6" id="KW-1185">Reference proteome</keyword>
<gene>
    <name evidence="5" type="ORF">EVG20_g8502</name>
</gene>
<keyword evidence="2" id="KW-0808">Transferase</keyword>
<dbReference type="STRING" id="205917.A0A4Y9Y4Y5"/>
<evidence type="ECO:0000256" key="4">
    <source>
        <dbReference type="SAM" id="MobiDB-lite"/>
    </source>
</evidence>
<feature type="compositionally biased region" description="Polar residues" evidence="4">
    <location>
        <begin position="170"/>
        <end position="184"/>
    </location>
</feature>
<feature type="region of interest" description="Disordered" evidence="4">
    <location>
        <begin position="133"/>
        <end position="184"/>
    </location>
</feature>
<protein>
    <submittedName>
        <fullName evidence="5">Uncharacterized protein</fullName>
    </submittedName>
</protein>
<evidence type="ECO:0000256" key="3">
    <source>
        <dbReference type="ARBA" id="ARBA00022691"/>
    </source>
</evidence>
<dbReference type="GO" id="GO:0032259">
    <property type="term" value="P:methylation"/>
    <property type="evidence" value="ECO:0007669"/>
    <property type="project" value="UniProtKB-KW"/>
</dbReference>
<reference evidence="5 6" key="1">
    <citation type="submission" date="2019-02" db="EMBL/GenBank/DDBJ databases">
        <title>Genome sequencing of the rare red list fungi Dentipellis fragilis.</title>
        <authorList>
            <person name="Buettner E."/>
            <person name="Kellner H."/>
        </authorList>
    </citation>
    <scope>NUCLEOTIDE SEQUENCE [LARGE SCALE GENOMIC DNA]</scope>
    <source>
        <strain evidence="5 6">DSM 105465</strain>
    </source>
</reference>
<dbReference type="EMBL" id="SEOQ01000742">
    <property type="protein sequence ID" value="TFY57554.1"/>
    <property type="molecule type" value="Genomic_DNA"/>
</dbReference>
<dbReference type="InterPro" id="IPR036388">
    <property type="entry name" value="WH-like_DNA-bd_sf"/>
</dbReference>
<dbReference type="OrthoDB" id="2410195at2759"/>
<dbReference type="SUPFAM" id="SSF46785">
    <property type="entry name" value="Winged helix' DNA-binding domain"/>
    <property type="match status" value="1"/>
</dbReference>